<feature type="compositionally biased region" description="Low complexity" evidence="6">
    <location>
        <begin position="1037"/>
        <end position="1048"/>
    </location>
</feature>
<comment type="caution">
    <text evidence="9">The sequence shown here is derived from an EMBL/GenBank/DDBJ whole genome shotgun (WGS) entry which is preliminary data.</text>
</comment>
<dbReference type="Proteomes" id="UP001497525">
    <property type="component" value="Unassembled WGS sequence"/>
</dbReference>
<dbReference type="InterPro" id="IPR039775">
    <property type="entry name" value="PHTF1/2"/>
</dbReference>
<dbReference type="EMBL" id="CAXLJL010000061">
    <property type="protein sequence ID" value="CAL5130326.1"/>
    <property type="molecule type" value="Genomic_DNA"/>
</dbReference>
<feature type="transmembrane region" description="Helical" evidence="7">
    <location>
        <begin position="68"/>
        <end position="87"/>
    </location>
</feature>
<feature type="region of interest" description="Disordered" evidence="6">
    <location>
        <begin position="263"/>
        <end position="375"/>
    </location>
</feature>
<feature type="compositionally biased region" description="Polar residues" evidence="6">
    <location>
        <begin position="263"/>
        <end position="283"/>
    </location>
</feature>
<feature type="compositionally biased region" description="Acidic residues" evidence="6">
    <location>
        <begin position="297"/>
        <end position="308"/>
    </location>
</feature>
<evidence type="ECO:0000313" key="10">
    <source>
        <dbReference type="Proteomes" id="UP001497525"/>
    </source>
</evidence>
<dbReference type="GO" id="GO:0005783">
    <property type="term" value="C:endoplasmic reticulum"/>
    <property type="evidence" value="ECO:0007669"/>
    <property type="project" value="InterPro"/>
</dbReference>
<feature type="transmembrane region" description="Helical" evidence="7">
    <location>
        <begin position="99"/>
        <end position="119"/>
    </location>
</feature>
<feature type="compositionally biased region" description="Basic residues" evidence="6">
    <location>
        <begin position="1013"/>
        <end position="1022"/>
    </location>
</feature>
<evidence type="ECO:0000256" key="6">
    <source>
        <dbReference type="SAM" id="MobiDB-lite"/>
    </source>
</evidence>
<gene>
    <name evidence="9" type="ORF">CDAUBV1_LOCUS1941</name>
</gene>
<feature type="compositionally biased region" description="Polar residues" evidence="6">
    <location>
        <begin position="160"/>
        <end position="177"/>
    </location>
</feature>
<evidence type="ECO:0000256" key="3">
    <source>
        <dbReference type="ARBA" id="ARBA00022989"/>
    </source>
</evidence>
<feature type="region of interest" description="Disordered" evidence="6">
    <location>
        <begin position="1012"/>
        <end position="1109"/>
    </location>
</feature>
<sequence>MFTIGSHVRYFQYKLGNYDKQPCDQSVEQRILQGIDNIPVEKDKTNAFLIDVDVVRGSVFAKTKPRQGWSQAVFWGFLHAAFAPFYWNYWRRHTSRRLAAYIVFHFLLQFVQAVCFLLIDPEKTRASQDDVVVPCLLAICLGILHAHITAPHGELDESHGLSTPSTGDVGSPPSSNPRYKERNKLLDQRTSSSLTEHDRLIQRHSSVTYRPQVDEQTGIRERLNGDTKAGSYPDSGTLAGPTTGAINSNRKGIDFTRPVLTVMRTNSPSDNDGPQKELQQCVPTDSPEFAPASSSGEADEDEWVDEERAEPVACSLKAAHTRPPNRQRAPADWSDVSGLTEEDEAEEEEWSLVKCSREQRPRPKHTNNESLVPGRSALFPECGQFPLPRRSRHYSASAKLGTLQSAGHEADSEESDQGTIFLHNSDRFLDQCLKRRQTVEQHSSAAPKAGTKGTESLLKGSSNSSHSSTSKPEIINVNTAIKQDPQMPLQTNASSSPRPSESVTADADVNLSLSNVPRHSATVGAVDTDVNVPPKNHCPSFHRRMRSWSISLPVDGFSSSLLMSSPSLPPLSCSVLYPTTDAQLAISQNYNVTGEQTFFSPAKEQLLSVDGVNRCSCGFYSAQSRRFSDTVSTCMLRLPSQLQYSRWLHSSFATSSSETPSSDLSQKAKVSQRNVRYLELGSVHGIGAHLRGDAKCMINADHFGSGSCSSSNSKPGADKPEFVLPPVDDLHSELDGVKKLNLKNSASPHQLRLLPAPVDNSGMGAIDKCLSRIGNVQEREEDTVTTHSRQRAKFLRLFLHRASVYHNQRAAYYDPSMNLSSGGRSQRLHSHFAKLTDSSGLCASSVPLIFPWMDHHTNTATDSAGRAAAAAGYNNAVTEHCSRFDVSPTAHQSHVKGDMDGTGISSSLHNRRSSGSLLLSHGVTTIPRTQKSYWSATKKSGTFLSVARGQTASETEYDRINSDVGSDVASSSGPDEISPPTTHYPEKIEEWEPEQKHSSETQTRVLNGIEQRKAHRNKRRCHHLPDAFNRVHRERNSVSPESKSSCSSGAANESRTKQQQQQQRRTEKDQRVKRLRPSQLQPDVSLSNAEENPSSVFPKRSNETCSESVPTQHCPHIPQSFVSVDPTETNPLLKKYTFKPQVSASLSQQCIHLPSAFVDTVRCHIWEGEKLSKLNLTMLDIGWNVIRAVERQCLSSGYIVLACLAVFLLPMFSAAFHSNFISYLTPNASLFEPPAISHLPSGVHSYGSLISSTKQTEEPATSTMDNIVSSSLVGHLFSESIFGVYIRMIFGLRTKVFDFLITPVYWLMSPLGLYSTDNAVKPHRLVYVLTGRWIIDWFSAPDLQGRLVILLGIILRFNVYAVIFFLLCIAERTFQQRVLYAKYFFSLTSSRRARKYHVPQFRLNKLGHIKCWLTLRSYLRKRGPQRSVENIIAAAFYIVFVFGLALCSQLLSKKNESVFCQLVNWDILGLTVGITIFLHRFILLGTKITKKYRNSSVLITEQINLYLSMEKKPHKKDELMYTYQVLRLAENLLKEVDGPFRVCGWTVNPLMYNVFKLVLLSCFSALLSESLGFKLKLYKLKLNAANW</sequence>
<keyword evidence="2 7" id="KW-0812">Transmembrane</keyword>
<feature type="region of interest" description="Disordered" evidence="6">
    <location>
        <begin position="439"/>
        <end position="504"/>
    </location>
</feature>
<feature type="compositionally biased region" description="Polar residues" evidence="6">
    <location>
        <begin position="1078"/>
        <end position="1095"/>
    </location>
</feature>
<name>A0AAV2T0Q2_CALDB</name>
<feature type="compositionally biased region" description="Basic and acidic residues" evidence="6">
    <location>
        <begin position="1023"/>
        <end position="1036"/>
    </location>
</feature>
<feature type="compositionally biased region" description="Polar residues" evidence="6">
    <location>
        <begin position="488"/>
        <end position="503"/>
    </location>
</feature>
<evidence type="ECO:0000256" key="2">
    <source>
        <dbReference type="ARBA" id="ARBA00022692"/>
    </source>
</evidence>
<feature type="region of interest" description="Disordered" evidence="6">
    <location>
        <begin position="948"/>
        <end position="983"/>
    </location>
</feature>
<evidence type="ECO:0000256" key="5">
    <source>
        <dbReference type="ARBA" id="ARBA00023180"/>
    </source>
</evidence>
<accession>A0AAV2T0Q2</accession>
<keyword evidence="5" id="KW-0325">Glycoprotein</keyword>
<feature type="domain" description="PHTF1/2 N-terminal" evidence="8">
    <location>
        <begin position="6"/>
        <end position="151"/>
    </location>
</feature>
<feature type="compositionally biased region" description="Low complexity" evidence="6">
    <location>
        <begin position="962"/>
        <end position="973"/>
    </location>
</feature>
<evidence type="ECO:0000256" key="7">
    <source>
        <dbReference type="SAM" id="Phobius"/>
    </source>
</evidence>
<feature type="transmembrane region" description="Helical" evidence="7">
    <location>
        <begin position="1430"/>
        <end position="1451"/>
    </location>
</feature>
<keyword evidence="3 7" id="KW-1133">Transmembrane helix</keyword>
<feature type="compositionally biased region" description="Acidic residues" evidence="6">
    <location>
        <begin position="340"/>
        <end position="350"/>
    </location>
</feature>
<evidence type="ECO:0000256" key="4">
    <source>
        <dbReference type="ARBA" id="ARBA00023136"/>
    </source>
</evidence>
<dbReference type="PANTHER" id="PTHR12680:SF6">
    <property type="entry name" value="PROTEIN PHTF"/>
    <property type="match status" value="1"/>
</dbReference>
<dbReference type="PANTHER" id="PTHR12680">
    <property type="entry name" value="PUTATIVE HOMEODOMAIN TRANSCRIPTION FACTOR PHTF"/>
    <property type="match status" value="1"/>
</dbReference>
<proteinExistence type="predicted"/>
<reference evidence="9" key="1">
    <citation type="submission" date="2024-06" db="EMBL/GenBank/DDBJ databases">
        <authorList>
            <person name="Liu X."/>
            <person name="Lenzi L."/>
            <person name="Haldenby T S."/>
            <person name="Uol C."/>
        </authorList>
    </citation>
    <scope>NUCLEOTIDE SEQUENCE</scope>
</reference>
<keyword evidence="4 7" id="KW-0472">Membrane</keyword>
<feature type="transmembrane region" description="Helical" evidence="7">
    <location>
        <begin position="1197"/>
        <end position="1216"/>
    </location>
</feature>
<feature type="transmembrane region" description="Helical" evidence="7">
    <location>
        <begin position="1463"/>
        <end position="1483"/>
    </location>
</feature>
<feature type="compositionally biased region" description="Basic and acidic residues" evidence="6">
    <location>
        <begin position="178"/>
        <end position="187"/>
    </location>
</feature>
<feature type="transmembrane region" description="Helical" evidence="7">
    <location>
        <begin position="1296"/>
        <end position="1315"/>
    </location>
</feature>
<dbReference type="InterPro" id="IPR021980">
    <property type="entry name" value="PHTF1/2_N"/>
</dbReference>
<feature type="transmembrane region" description="Helical" evidence="7">
    <location>
        <begin position="1347"/>
        <end position="1370"/>
    </location>
</feature>
<protein>
    <recommendedName>
        <fullName evidence="8">PHTF1/2 N-terminal domain-containing protein</fullName>
    </recommendedName>
</protein>
<evidence type="ECO:0000256" key="1">
    <source>
        <dbReference type="ARBA" id="ARBA00004141"/>
    </source>
</evidence>
<feature type="region of interest" description="Disordered" evidence="6">
    <location>
        <begin position="155"/>
        <end position="250"/>
    </location>
</feature>
<comment type="subcellular location">
    <subcellularLocation>
        <location evidence="1">Membrane</location>
        <topology evidence="1">Multi-pass membrane protein</topology>
    </subcellularLocation>
</comment>
<dbReference type="GO" id="GO:0016020">
    <property type="term" value="C:membrane"/>
    <property type="evidence" value="ECO:0007669"/>
    <property type="project" value="UniProtKB-SubCell"/>
</dbReference>
<dbReference type="Pfam" id="PF12129">
    <property type="entry name" value="PHTF1-2_N"/>
    <property type="match status" value="1"/>
</dbReference>
<feature type="compositionally biased region" description="Low complexity" evidence="6">
    <location>
        <begin position="461"/>
        <end position="470"/>
    </location>
</feature>
<organism evidence="9 10">
    <name type="scientific">Calicophoron daubneyi</name>
    <name type="common">Rumen fluke</name>
    <name type="synonym">Paramphistomum daubneyi</name>
    <dbReference type="NCBI Taxonomy" id="300641"/>
    <lineage>
        <taxon>Eukaryota</taxon>
        <taxon>Metazoa</taxon>
        <taxon>Spiralia</taxon>
        <taxon>Lophotrochozoa</taxon>
        <taxon>Platyhelminthes</taxon>
        <taxon>Trematoda</taxon>
        <taxon>Digenea</taxon>
        <taxon>Plagiorchiida</taxon>
        <taxon>Pronocephalata</taxon>
        <taxon>Paramphistomoidea</taxon>
        <taxon>Paramphistomidae</taxon>
        <taxon>Calicophoron</taxon>
    </lineage>
</organism>
<evidence type="ECO:0000313" key="9">
    <source>
        <dbReference type="EMBL" id="CAL5130326.1"/>
    </source>
</evidence>
<evidence type="ECO:0000259" key="8">
    <source>
        <dbReference type="Pfam" id="PF12129"/>
    </source>
</evidence>